<sequence length="46" mass="5426">MHNRGIQEATTHHQDQHLMIMLPLALTTVHHNHRQDKNSTKNTLFE</sequence>
<reference evidence="1 2" key="1">
    <citation type="submission" date="2022-12" db="EMBL/GenBank/DDBJ databases">
        <title>Chromosome-level genome of Tegillarca granosa.</title>
        <authorList>
            <person name="Kim J."/>
        </authorList>
    </citation>
    <scope>NUCLEOTIDE SEQUENCE [LARGE SCALE GENOMIC DNA]</scope>
    <source>
        <strain evidence="1">Teg-2019</strain>
        <tissue evidence="1">Adductor muscle</tissue>
    </source>
</reference>
<accession>A0ABQ9EC37</accession>
<name>A0ABQ9EC37_TEGGR</name>
<keyword evidence="2" id="KW-1185">Reference proteome</keyword>
<dbReference type="EMBL" id="JARBDR010000918">
    <property type="protein sequence ID" value="KAJ8301457.1"/>
    <property type="molecule type" value="Genomic_DNA"/>
</dbReference>
<evidence type="ECO:0000313" key="1">
    <source>
        <dbReference type="EMBL" id="KAJ8301457.1"/>
    </source>
</evidence>
<proteinExistence type="predicted"/>
<protein>
    <submittedName>
        <fullName evidence="1">Uncharacterized protein</fullName>
    </submittedName>
</protein>
<evidence type="ECO:0000313" key="2">
    <source>
        <dbReference type="Proteomes" id="UP001217089"/>
    </source>
</evidence>
<organism evidence="1 2">
    <name type="scientific">Tegillarca granosa</name>
    <name type="common">Malaysian cockle</name>
    <name type="synonym">Anadara granosa</name>
    <dbReference type="NCBI Taxonomy" id="220873"/>
    <lineage>
        <taxon>Eukaryota</taxon>
        <taxon>Metazoa</taxon>
        <taxon>Spiralia</taxon>
        <taxon>Lophotrochozoa</taxon>
        <taxon>Mollusca</taxon>
        <taxon>Bivalvia</taxon>
        <taxon>Autobranchia</taxon>
        <taxon>Pteriomorphia</taxon>
        <taxon>Arcoida</taxon>
        <taxon>Arcoidea</taxon>
        <taxon>Arcidae</taxon>
        <taxon>Tegillarca</taxon>
    </lineage>
</organism>
<comment type="caution">
    <text evidence="1">The sequence shown here is derived from an EMBL/GenBank/DDBJ whole genome shotgun (WGS) entry which is preliminary data.</text>
</comment>
<dbReference type="Proteomes" id="UP001217089">
    <property type="component" value="Unassembled WGS sequence"/>
</dbReference>
<gene>
    <name evidence="1" type="ORF">KUTeg_020444</name>
</gene>